<accession>A0ABU1ZJM6</accession>
<comment type="caution">
    <text evidence="2">The sequence shown here is derived from an EMBL/GenBank/DDBJ whole genome shotgun (WGS) entry which is preliminary data.</text>
</comment>
<reference evidence="2 3" key="1">
    <citation type="submission" date="2023-07" db="EMBL/GenBank/DDBJ databases">
        <title>Sorghum-associated microbial communities from plants grown in Nebraska, USA.</title>
        <authorList>
            <person name="Schachtman D."/>
        </authorList>
    </citation>
    <scope>NUCLEOTIDE SEQUENCE [LARGE SCALE GENOMIC DNA]</scope>
    <source>
        <strain evidence="2 3">BE308</strain>
    </source>
</reference>
<keyword evidence="1" id="KW-1133">Transmembrane helix</keyword>
<keyword evidence="1" id="KW-0812">Transmembrane</keyword>
<gene>
    <name evidence="2" type="ORF">J2X15_001027</name>
</gene>
<feature type="transmembrane region" description="Helical" evidence="1">
    <location>
        <begin position="186"/>
        <end position="204"/>
    </location>
</feature>
<evidence type="ECO:0000313" key="3">
    <source>
        <dbReference type="Proteomes" id="UP001268089"/>
    </source>
</evidence>
<evidence type="ECO:0000256" key="1">
    <source>
        <dbReference type="SAM" id="Phobius"/>
    </source>
</evidence>
<sequence length="232" mass="25270">MSPDSLWSGLLHLATAMVATDTPSLPALGLTQLWLHVGWGMVLAWLGCVLVGWWQPHRAAFLTVAAVLLASMWLPDPWSPAYWLGLAFQQPSLVLVLLSTRLLLRCLRKPAPPWATRRAPQPTRGLAPLAFVGVLLGWALLLDSFALLSLPVSLYALGFSPLAVALVAWVSLGLVLSSTQVGSRPVAWAVPLAVVAFVALRLPTGNVWDAVLDPWLWLGLHGYLVRVVLRRY</sequence>
<name>A0ABU1ZJM6_9BURK</name>
<feature type="transmembrane region" description="Helical" evidence="1">
    <location>
        <begin position="154"/>
        <end position="174"/>
    </location>
</feature>
<feature type="transmembrane region" description="Helical" evidence="1">
    <location>
        <begin position="210"/>
        <end position="229"/>
    </location>
</feature>
<feature type="transmembrane region" description="Helical" evidence="1">
    <location>
        <begin position="81"/>
        <end position="104"/>
    </location>
</feature>
<protein>
    <recommendedName>
        <fullName evidence="4">ComEC/Rec2-related protein domain-containing protein</fullName>
    </recommendedName>
</protein>
<dbReference type="EMBL" id="JAVDXO010000002">
    <property type="protein sequence ID" value="MDR7305749.1"/>
    <property type="molecule type" value="Genomic_DNA"/>
</dbReference>
<keyword evidence="3" id="KW-1185">Reference proteome</keyword>
<evidence type="ECO:0008006" key="4">
    <source>
        <dbReference type="Google" id="ProtNLM"/>
    </source>
</evidence>
<feature type="transmembrane region" description="Helical" evidence="1">
    <location>
        <begin position="59"/>
        <end position="75"/>
    </location>
</feature>
<dbReference type="Proteomes" id="UP001268089">
    <property type="component" value="Unassembled WGS sequence"/>
</dbReference>
<evidence type="ECO:0000313" key="2">
    <source>
        <dbReference type="EMBL" id="MDR7305749.1"/>
    </source>
</evidence>
<organism evidence="2 3">
    <name type="scientific">Rhodoferax saidenbachensis</name>
    <dbReference type="NCBI Taxonomy" id="1484693"/>
    <lineage>
        <taxon>Bacteria</taxon>
        <taxon>Pseudomonadati</taxon>
        <taxon>Pseudomonadota</taxon>
        <taxon>Betaproteobacteria</taxon>
        <taxon>Burkholderiales</taxon>
        <taxon>Comamonadaceae</taxon>
        <taxon>Rhodoferax</taxon>
    </lineage>
</organism>
<feature type="transmembrane region" description="Helical" evidence="1">
    <location>
        <begin position="125"/>
        <end position="148"/>
    </location>
</feature>
<feature type="transmembrane region" description="Helical" evidence="1">
    <location>
        <begin position="33"/>
        <end position="54"/>
    </location>
</feature>
<keyword evidence="1" id="KW-0472">Membrane</keyword>
<dbReference type="RefSeq" id="WP_310340001.1">
    <property type="nucleotide sequence ID" value="NZ_JAVDXO010000002.1"/>
</dbReference>
<proteinExistence type="predicted"/>